<feature type="transmembrane region" description="Helical" evidence="1">
    <location>
        <begin position="140"/>
        <end position="164"/>
    </location>
</feature>
<gene>
    <name evidence="2" type="ORF">SAMN05216262_12041</name>
</gene>
<keyword evidence="3" id="KW-1185">Reference proteome</keyword>
<organism evidence="2 3">
    <name type="scientific">Colwellia chukchiensis</name>
    <dbReference type="NCBI Taxonomy" id="641665"/>
    <lineage>
        <taxon>Bacteria</taxon>
        <taxon>Pseudomonadati</taxon>
        <taxon>Pseudomonadota</taxon>
        <taxon>Gammaproteobacteria</taxon>
        <taxon>Alteromonadales</taxon>
        <taxon>Colwelliaceae</taxon>
        <taxon>Colwellia</taxon>
    </lineage>
</organism>
<dbReference type="Proteomes" id="UP000199297">
    <property type="component" value="Unassembled WGS sequence"/>
</dbReference>
<evidence type="ECO:0000313" key="2">
    <source>
        <dbReference type="EMBL" id="SEL75273.1"/>
    </source>
</evidence>
<keyword evidence="1" id="KW-0812">Transmembrane</keyword>
<dbReference type="AlphaFoldDB" id="A0A1H7SRV6"/>
<evidence type="ECO:0000256" key="1">
    <source>
        <dbReference type="SAM" id="Phobius"/>
    </source>
</evidence>
<proteinExistence type="predicted"/>
<sequence length="176" mass="19582">MKTIILHSKALNNFLVFETNKSESELIEHLKVLNFSEEQVLFKELIFSSDLESEIHSSHTYESNKETERFSAVLKKENDGFKYIGANRGKENIKQNNITLADSDNVSGISGISNLFLAICQLMFWLVIIASVFIGLKVSIISGVSIAVGAVIGFGLIFILGDLLKNTVEINQKLNK</sequence>
<dbReference type="RefSeq" id="WP_085285851.1">
    <property type="nucleotide sequence ID" value="NZ_FOBI01000020.1"/>
</dbReference>
<name>A0A1H7SRV6_9GAMM</name>
<protein>
    <submittedName>
        <fullName evidence="2">Uncharacterized protein</fullName>
    </submittedName>
</protein>
<evidence type="ECO:0000313" key="3">
    <source>
        <dbReference type="Proteomes" id="UP000199297"/>
    </source>
</evidence>
<dbReference type="OrthoDB" id="10009312at2"/>
<dbReference type="EMBL" id="FOBI01000020">
    <property type="protein sequence ID" value="SEL75273.1"/>
    <property type="molecule type" value="Genomic_DNA"/>
</dbReference>
<reference evidence="3" key="1">
    <citation type="submission" date="2016-10" db="EMBL/GenBank/DDBJ databases">
        <authorList>
            <person name="Varghese N."/>
            <person name="Submissions S."/>
        </authorList>
    </citation>
    <scope>NUCLEOTIDE SEQUENCE [LARGE SCALE GENOMIC DNA]</scope>
    <source>
        <strain evidence="3">CGMCC 1.9127</strain>
    </source>
</reference>
<keyword evidence="1" id="KW-1133">Transmembrane helix</keyword>
<feature type="transmembrane region" description="Helical" evidence="1">
    <location>
        <begin position="115"/>
        <end position="134"/>
    </location>
</feature>
<accession>A0A1H7SRV6</accession>
<keyword evidence="1" id="KW-0472">Membrane</keyword>